<accession>A0A2A4ENE1</accession>
<organism evidence="2 3">
    <name type="scientific">Paraburkholderia acidicola</name>
    <dbReference type="NCBI Taxonomy" id="1912599"/>
    <lineage>
        <taxon>Bacteria</taxon>
        <taxon>Pseudomonadati</taxon>
        <taxon>Pseudomonadota</taxon>
        <taxon>Betaproteobacteria</taxon>
        <taxon>Burkholderiales</taxon>
        <taxon>Burkholderiaceae</taxon>
        <taxon>Paraburkholderia</taxon>
    </lineage>
</organism>
<dbReference type="AlphaFoldDB" id="A0A2A4ENE1"/>
<feature type="transmembrane region" description="Helical" evidence="1">
    <location>
        <begin position="39"/>
        <end position="61"/>
    </location>
</feature>
<evidence type="ECO:0000313" key="2">
    <source>
        <dbReference type="EMBL" id="PCE22197.1"/>
    </source>
</evidence>
<dbReference type="OrthoDB" id="6058359at2"/>
<dbReference type="RefSeq" id="WP_096723778.1">
    <property type="nucleotide sequence ID" value="NZ_MTZV01000006.1"/>
</dbReference>
<gene>
    <name evidence="2" type="ORF">BWP39_21215</name>
</gene>
<protein>
    <submittedName>
        <fullName evidence="2">Uncharacterized protein</fullName>
    </submittedName>
</protein>
<comment type="caution">
    <text evidence="2">The sequence shown here is derived from an EMBL/GenBank/DDBJ whole genome shotgun (WGS) entry which is preliminary data.</text>
</comment>
<feature type="transmembrane region" description="Helical" evidence="1">
    <location>
        <begin position="111"/>
        <end position="129"/>
    </location>
</feature>
<keyword evidence="1" id="KW-1133">Transmembrane helix</keyword>
<keyword evidence="1" id="KW-0812">Transmembrane</keyword>
<proteinExistence type="predicted"/>
<evidence type="ECO:0000313" key="3">
    <source>
        <dbReference type="Proteomes" id="UP000218022"/>
    </source>
</evidence>
<feature type="transmembrane region" description="Helical" evidence="1">
    <location>
        <begin position="7"/>
        <end position="27"/>
    </location>
</feature>
<dbReference type="Proteomes" id="UP000218022">
    <property type="component" value="Unassembled WGS sequence"/>
</dbReference>
<reference evidence="2 3" key="1">
    <citation type="submission" date="2017-01" db="EMBL/GenBank/DDBJ databases">
        <title>Whole-Genome Shotgun Sequencing of Two beta-Proteobacterial Species in Search of the Bulgecin Biosynthetic Cluster.</title>
        <authorList>
            <person name="Horsman M.E."/>
            <person name="Marous D.R."/>
            <person name="Li R."/>
            <person name="Oliver R.A."/>
            <person name="Byun B."/>
            <person name="Emrich S.J."/>
            <person name="Boggess B."/>
            <person name="Townsend C.A."/>
            <person name="Mobashery S."/>
        </authorList>
    </citation>
    <scope>NUCLEOTIDE SEQUENCE [LARGE SCALE GENOMIC DNA]</scope>
    <source>
        <strain evidence="2 3">ATCC 31363</strain>
    </source>
</reference>
<name>A0A2A4ENE1_9BURK</name>
<dbReference type="EMBL" id="MTZV01000006">
    <property type="protein sequence ID" value="PCE22197.1"/>
    <property type="molecule type" value="Genomic_DNA"/>
</dbReference>
<keyword evidence="1" id="KW-0472">Membrane</keyword>
<evidence type="ECO:0000256" key="1">
    <source>
        <dbReference type="SAM" id="Phobius"/>
    </source>
</evidence>
<sequence>MAKKDKIMAGILTVHGVSGVVWTLSVASTTPHLPLFFQIPLFVPSNLALAAAGITAGFGCFKKRRWAASLGLCYWAIQVLHFEIPTPHIYFSFALGFAITLSQRLSDSGWIGVNVFALAMLIWLAIRIGTAGSPFYRPGTATA</sequence>